<dbReference type="Gene3D" id="3.10.620.30">
    <property type="match status" value="1"/>
</dbReference>
<dbReference type="Proteomes" id="UP000567795">
    <property type="component" value="Unassembled WGS sequence"/>
</dbReference>
<keyword evidence="2" id="KW-0472">Membrane</keyword>
<protein>
    <submittedName>
        <fullName evidence="4">Transglutaminase-like putative cysteine protease</fullName>
    </submittedName>
</protein>
<feature type="transmembrane region" description="Helical" evidence="2">
    <location>
        <begin position="225"/>
        <end position="243"/>
    </location>
</feature>
<feature type="region of interest" description="Disordered" evidence="1">
    <location>
        <begin position="671"/>
        <end position="704"/>
    </location>
</feature>
<feature type="compositionally biased region" description="Low complexity" evidence="1">
    <location>
        <begin position="590"/>
        <end position="608"/>
    </location>
</feature>
<dbReference type="Pfam" id="PF11992">
    <property type="entry name" value="TgpA_N"/>
    <property type="match status" value="1"/>
</dbReference>
<organism evidence="4 5">
    <name type="scientific">Allostreptomyces psammosilenae</name>
    <dbReference type="NCBI Taxonomy" id="1892865"/>
    <lineage>
        <taxon>Bacteria</taxon>
        <taxon>Bacillati</taxon>
        <taxon>Actinomycetota</taxon>
        <taxon>Actinomycetes</taxon>
        <taxon>Kitasatosporales</taxon>
        <taxon>Streptomycetaceae</taxon>
        <taxon>Allostreptomyces</taxon>
    </lineage>
</organism>
<feature type="domain" description="Transglutaminase-like" evidence="3">
    <location>
        <begin position="497"/>
        <end position="567"/>
    </location>
</feature>
<dbReference type="PANTHER" id="PTHR42736:SF1">
    <property type="entry name" value="PROTEIN-GLUTAMINE GAMMA-GLUTAMYLTRANSFERASE"/>
    <property type="match status" value="1"/>
</dbReference>
<dbReference type="GO" id="GO:0006508">
    <property type="term" value="P:proteolysis"/>
    <property type="evidence" value="ECO:0007669"/>
    <property type="project" value="UniProtKB-KW"/>
</dbReference>
<feature type="region of interest" description="Disordered" evidence="1">
    <location>
        <begin position="565"/>
        <end position="630"/>
    </location>
</feature>
<dbReference type="SMART" id="SM00460">
    <property type="entry name" value="TGc"/>
    <property type="match status" value="1"/>
</dbReference>
<dbReference type="InterPro" id="IPR021878">
    <property type="entry name" value="TgpA_N"/>
</dbReference>
<dbReference type="PANTHER" id="PTHR42736">
    <property type="entry name" value="PROTEIN-GLUTAMINE GAMMA-GLUTAMYLTRANSFERASE"/>
    <property type="match status" value="1"/>
</dbReference>
<dbReference type="AlphaFoldDB" id="A0A852ZY34"/>
<evidence type="ECO:0000313" key="4">
    <source>
        <dbReference type="EMBL" id="NYI07089.1"/>
    </source>
</evidence>
<keyword evidence="4" id="KW-0645">Protease</keyword>
<feature type="transmembrane region" description="Helical" evidence="2">
    <location>
        <begin position="639"/>
        <end position="661"/>
    </location>
</feature>
<feature type="transmembrane region" description="Helical" evidence="2">
    <location>
        <begin position="32"/>
        <end position="54"/>
    </location>
</feature>
<name>A0A852ZY34_9ACTN</name>
<feature type="region of interest" description="Disordered" evidence="1">
    <location>
        <begin position="744"/>
        <end position="769"/>
    </location>
</feature>
<evidence type="ECO:0000256" key="2">
    <source>
        <dbReference type="SAM" id="Phobius"/>
    </source>
</evidence>
<feature type="transmembrane region" description="Helical" evidence="2">
    <location>
        <begin position="127"/>
        <end position="147"/>
    </location>
</feature>
<keyword evidence="2" id="KW-1133">Transmembrane helix</keyword>
<feature type="transmembrane region" description="Helical" evidence="2">
    <location>
        <begin position="154"/>
        <end position="171"/>
    </location>
</feature>
<dbReference type="InterPro" id="IPR052901">
    <property type="entry name" value="Bact_TGase-like"/>
</dbReference>
<feature type="transmembrane region" description="Helical" evidence="2">
    <location>
        <begin position="177"/>
        <end position="193"/>
    </location>
</feature>
<dbReference type="RefSeq" id="WP_179815568.1">
    <property type="nucleotide sequence ID" value="NZ_JACBZD010000001.1"/>
</dbReference>
<keyword evidence="2" id="KW-0812">Transmembrane</keyword>
<feature type="compositionally biased region" description="Gly residues" evidence="1">
    <location>
        <begin position="694"/>
        <end position="704"/>
    </location>
</feature>
<accession>A0A852ZY34</accession>
<dbReference type="EMBL" id="JACBZD010000001">
    <property type="protein sequence ID" value="NYI07089.1"/>
    <property type="molecule type" value="Genomic_DNA"/>
</dbReference>
<evidence type="ECO:0000313" key="5">
    <source>
        <dbReference type="Proteomes" id="UP000567795"/>
    </source>
</evidence>
<keyword evidence="5" id="KW-1185">Reference proteome</keyword>
<proteinExistence type="predicted"/>
<dbReference type="Pfam" id="PF01841">
    <property type="entry name" value="Transglut_core"/>
    <property type="match status" value="1"/>
</dbReference>
<gene>
    <name evidence="4" type="ORF">FHU37_004032</name>
</gene>
<dbReference type="InterPro" id="IPR038765">
    <property type="entry name" value="Papain-like_cys_pep_sf"/>
</dbReference>
<dbReference type="InterPro" id="IPR002931">
    <property type="entry name" value="Transglutaminase-like"/>
</dbReference>
<evidence type="ECO:0000259" key="3">
    <source>
        <dbReference type="SMART" id="SM00460"/>
    </source>
</evidence>
<dbReference type="GO" id="GO:0008233">
    <property type="term" value="F:peptidase activity"/>
    <property type="evidence" value="ECO:0007669"/>
    <property type="project" value="UniProtKB-KW"/>
</dbReference>
<dbReference type="SUPFAM" id="SSF54001">
    <property type="entry name" value="Cysteine proteinases"/>
    <property type="match status" value="1"/>
</dbReference>
<feature type="transmembrane region" description="Helical" evidence="2">
    <location>
        <begin position="66"/>
        <end position="86"/>
    </location>
</feature>
<evidence type="ECO:0000256" key="1">
    <source>
        <dbReference type="SAM" id="MobiDB-lite"/>
    </source>
</evidence>
<keyword evidence="4" id="KW-0378">Hydrolase</keyword>
<reference evidence="4 5" key="1">
    <citation type="submission" date="2020-07" db="EMBL/GenBank/DDBJ databases">
        <title>Sequencing the genomes of 1000 actinobacteria strains.</title>
        <authorList>
            <person name="Klenk H.-P."/>
        </authorList>
    </citation>
    <scope>NUCLEOTIDE SEQUENCE [LARGE SCALE GENOMIC DNA]</scope>
    <source>
        <strain evidence="4 5">DSM 42178</strain>
    </source>
</reference>
<sequence length="882" mass="91272">MSGPGARMTLIAALAVLLNALSLVPLLDSRVWFSDVVLVVAALALSGMAARAALGALPAPVPRLGLGLVPVVQLLVGLVVVAELFAPGTGALGLLPEGGTLPVLGELLSAGSADVRLYAVPAPATPGIGLLLAVGLGVVALAVDAFAVTWSRPALAGLPLLAVHSVVAGIAGDVGSRWGYFAAGAFGYLLLLFQDARSRSARWGTLLAGTPGPGEPRPVGAGPRGGLLAVGAVVAAVLLPLAVPGPGDGLLQGPRGGSGGGTGSTITAVNPMVTMKDNLTQNDHRTALRYRFLEGEVRNTEMYLRIVALDQFDGQAWTPSNRPVERLPPTRWPPNPDDLPAPAGLDAEEVSTNPATVEITAAPWYQQGWLPMPYPATAVWVSQPDRWRFEPAGRTVIGENGMHVGGETYGVRMVEVEPTGEQLRRAGPAPDEIRREYLALPDDLPEVVREYADQVTAGASNAYERAVALERWFARSGEFEYSTAVDGGTGGEAMARFLDGREGYCEHFASTMAAMARHLGIPARVAVGFVPGTATGSGDYTVAVSDAHAWPELYFEGAGWVRFEPTPSRGNPPDWSLEPQTDPAPDSTRAPAESQPLPSASASASASPDCDVQRQQRGDCGVPEPAGAGSGGGGGAFPFGTVLAVLAAVLAVALAVAPMLLRLRARRSRLGSAASGPRWASRLGSRWRGRRARGGAGGGAGAGPGLGGALTAAGAAARADEAVAEERRLRGQVLQLWREVSDSAWDLGSPPGPQETPRDAGRRWASMGPAGAAAGSDAYGAAVDRLVRATEQASYGASARGLADRLGPLTEDVERIRAGMLASVGRGTRVRAVLLPRSSARTLREAADRFAAARQAWLGRLRRALRRDAARPGGSGKPAEPA</sequence>
<comment type="caution">
    <text evidence="4">The sequence shown here is derived from an EMBL/GenBank/DDBJ whole genome shotgun (WGS) entry which is preliminary data.</text>
</comment>